<comment type="subcellular location">
    <subcellularLocation>
        <location evidence="1">Cell envelope</location>
    </subcellularLocation>
</comment>
<keyword evidence="3" id="KW-0813">Transport</keyword>
<dbReference type="PROSITE" id="PS51257">
    <property type="entry name" value="PROKAR_LIPOPROTEIN"/>
    <property type="match status" value="1"/>
</dbReference>
<dbReference type="PROSITE" id="PS51318">
    <property type="entry name" value="TAT"/>
    <property type="match status" value="1"/>
</dbReference>
<gene>
    <name evidence="5" type="ORF">GCM10009741_27620</name>
</gene>
<dbReference type="SUPFAM" id="SSF53850">
    <property type="entry name" value="Periplasmic binding protein-like II"/>
    <property type="match status" value="1"/>
</dbReference>
<evidence type="ECO:0000313" key="5">
    <source>
        <dbReference type="EMBL" id="GAA1524674.1"/>
    </source>
</evidence>
<reference evidence="5 6" key="1">
    <citation type="journal article" date="2019" name="Int. J. Syst. Evol. Microbiol.">
        <title>The Global Catalogue of Microorganisms (GCM) 10K type strain sequencing project: providing services to taxonomists for standard genome sequencing and annotation.</title>
        <authorList>
            <consortium name="The Broad Institute Genomics Platform"/>
            <consortium name="The Broad Institute Genome Sequencing Center for Infectious Disease"/>
            <person name="Wu L."/>
            <person name="Ma J."/>
        </authorList>
    </citation>
    <scope>NUCLEOTIDE SEQUENCE [LARGE SCALE GENOMIC DNA]</scope>
    <source>
        <strain evidence="5 6">JCM 14303</strain>
    </source>
</reference>
<keyword evidence="4" id="KW-0732">Signal</keyword>
<evidence type="ECO:0000256" key="1">
    <source>
        <dbReference type="ARBA" id="ARBA00004196"/>
    </source>
</evidence>
<evidence type="ECO:0000256" key="4">
    <source>
        <dbReference type="ARBA" id="ARBA00022729"/>
    </source>
</evidence>
<dbReference type="InterPro" id="IPR006311">
    <property type="entry name" value="TAT_signal"/>
</dbReference>
<comment type="caution">
    <text evidence="5">The sequence shown here is derived from an EMBL/GenBank/DDBJ whole genome shotgun (WGS) entry which is preliminary data.</text>
</comment>
<dbReference type="InterPro" id="IPR006059">
    <property type="entry name" value="SBP"/>
</dbReference>
<sequence length="450" mass="48198">MSHPLPRTALSRRTLLRGGAGLIGAAGVLGTTGCGSSDDTAAGGPVELVYRLWDEQQEVGYKSVFAAFTAENPGITVRMEVLPWDQYWTKLTTELASGKAPDVFWLTVENFPDLASKGVLAPLDDLLKGAKLDLASYHPNVVQSYKYEDKQLGVPKDLGVVGLLYNKNLVAKAGITMPEKLTWAPDGSGTFLDVARKLTVDKAGLKAGQSGFDAGAIKQWGFCSWNHSQTQWLNWIASNGGKAMDAPYGTFEFAGAKSVEALQWARDLVFKWHVSPDGTRTNPPTGQATEMFYRGEVAMFPANNALLPFALPEVKFPIGVASMPAGPSGRTVVINGLAEVMFAKTKHPDEAGKLITFLGSEKAQKLMGDAGYVIPALNGTAAGYSQYWKKKGIDVQPFLDSAAGSTVNMPIATGWTAKVADINKVVNELYLDKGDATKVATAMDEKGNGR</sequence>
<dbReference type="Gene3D" id="3.40.190.10">
    <property type="entry name" value="Periplasmic binding protein-like II"/>
    <property type="match status" value="1"/>
</dbReference>
<accession>A0ABN2ARX3</accession>
<dbReference type="EMBL" id="BAAANC010000002">
    <property type="protein sequence ID" value="GAA1524674.1"/>
    <property type="molecule type" value="Genomic_DNA"/>
</dbReference>
<name>A0ABN2ARX3_9ACTN</name>
<comment type="similarity">
    <text evidence="2">Belongs to the bacterial solute-binding protein 1 family.</text>
</comment>
<dbReference type="PANTHER" id="PTHR43649:SF31">
    <property type="entry name" value="SN-GLYCEROL-3-PHOSPHATE-BINDING PERIPLASMIC PROTEIN UGPB"/>
    <property type="match status" value="1"/>
</dbReference>
<protein>
    <submittedName>
        <fullName evidence="5">Sugar ABC transporter substrate-binding protein</fullName>
    </submittedName>
</protein>
<dbReference type="RefSeq" id="WP_344173972.1">
    <property type="nucleotide sequence ID" value="NZ_BAAANC010000002.1"/>
</dbReference>
<dbReference type="Proteomes" id="UP001500363">
    <property type="component" value="Unassembled WGS sequence"/>
</dbReference>
<evidence type="ECO:0000256" key="2">
    <source>
        <dbReference type="ARBA" id="ARBA00008520"/>
    </source>
</evidence>
<evidence type="ECO:0000256" key="3">
    <source>
        <dbReference type="ARBA" id="ARBA00022448"/>
    </source>
</evidence>
<dbReference type="InterPro" id="IPR050490">
    <property type="entry name" value="Bact_solute-bd_prot1"/>
</dbReference>
<proteinExistence type="inferred from homology"/>
<organism evidence="5 6">
    <name type="scientific">Kribbella lupini</name>
    <dbReference type="NCBI Taxonomy" id="291602"/>
    <lineage>
        <taxon>Bacteria</taxon>
        <taxon>Bacillati</taxon>
        <taxon>Actinomycetota</taxon>
        <taxon>Actinomycetes</taxon>
        <taxon>Propionibacteriales</taxon>
        <taxon>Kribbellaceae</taxon>
        <taxon>Kribbella</taxon>
    </lineage>
</organism>
<dbReference type="CDD" id="cd13585">
    <property type="entry name" value="PBP2_TMBP_like"/>
    <property type="match status" value="1"/>
</dbReference>
<evidence type="ECO:0000313" key="6">
    <source>
        <dbReference type="Proteomes" id="UP001500363"/>
    </source>
</evidence>
<dbReference type="Pfam" id="PF01547">
    <property type="entry name" value="SBP_bac_1"/>
    <property type="match status" value="1"/>
</dbReference>
<dbReference type="PANTHER" id="PTHR43649">
    <property type="entry name" value="ARABINOSE-BINDING PROTEIN-RELATED"/>
    <property type="match status" value="1"/>
</dbReference>
<keyword evidence="6" id="KW-1185">Reference proteome</keyword>